<organism evidence="1 2">
    <name type="scientific">Vararia minispora EC-137</name>
    <dbReference type="NCBI Taxonomy" id="1314806"/>
    <lineage>
        <taxon>Eukaryota</taxon>
        <taxon>Fungi</taxon>
        <taxon>Dikarya</taxon>
        <taxon>Basidiomycota</taxon>
        <taxon>Agaricomycotina</taxon>
        <taxon>Agaricomycetes</taxon>
        <taxon>Russulales</taxon>
        <taxon>Lachnocladiaceae</taxon>
        <taxon>Vararia</taxon>
    </lineage>
</organism>
<keyword evidence="2" id="KW-1185">Reference proteome</keyword>
<gene>
    <name evidence="1" type="ORF">K488DRAFT_76325</name>
</gene>
<evidence type="ECO:0000313" key="1">
    <source>
        <dbReference type="EMBL" id="KAI0035854.1"/>
    </source>
</evidence>
<sequence>MEHDQDVRQDSGLYEGISPLDSVPAVAATGGKDEATQPPPALQGTPFYKKRWFLISQVLTALVSLALLFVILYPVVRAIAQHVINVSVINIDTVAINTPGNTSFDLAINGYVTHTGIFSASIEFPEPVDVYWAPKNGSQLVKIGTTGFDPLTAKNRRAYINQTHPFTVSDQSAFGDFTKEMITSDTFTWVLKTGTLSVRALRLPRSTGLNFNKNVTLPGINNFIGNITLDDFQMPRDAPNGAGIEFSAVTTLTNPSPFQLSLGTIVFNLTYNGVYLGQGTQENTQIKPGNNTVTLSGVLVPHNGSASDLQTVSQLFTNYLNSDLSNVLATGVSTLQPDGSEISWLSQGLQALTLQVPFVPKTPINPIQAISIGDFDLNFTAPTAWAPVSNSKTVRATMQLPFGFNVEIGEIQNAFNISKNGSTVGSLSTPLGASTSSITVFGATNTSGTIDIQVVDTPIDVPTDNHPVFSTFNFDLTNNAREDFLLVGESQAVANLSIGQVTLDAIKFNVSSGLFGLQGLKNRVQITGVDVTGGTTDGIQLAINTTIQNPSNLNLNTGDLSIVGLMHRAVVQLFRGSDLLGTVLMPNLTLLMGNNSVAATSSFAASANSGAQQTLNDFVGGTDVGVHIGGYGQSTQVASLLEAFESLQLDVNLPALQSKLLSSAALEVLNTTGHENNITHVTVDLANPFTAGLRISQVTSTVSFDGIRLGTINTGTNFSSAGHGTTTSPNLDLDLNMDPQSLFTVTRALAVNAGLGTEQLDTIVQLGGYHYLSTNSRKREAVEAEIATRPLRRNNIFTGFNLPSFVDTAFKKLVSDVQLQSTVTIGHYETTLTYNQSGVPTKTDQSLNLILPILAQPIVQTIVSGSALGVDSVLITNPAAQSFGTTLAGSITNAGPFDAVISFPAGLTISWNGQALGTIKMPDVNVTGDVGAQFQVQTDFSIADVSHLTDFTRTLLTTESFEWQISGENLSVSAIGISVPGISLPSKTVTLKGMNSLANGVRINSFDLPANDPAGGIHLTLDTSITNPSQVGVQLSSIGFENFFGSTNIGPAQSNGSFTLAPQSTVGLGLVGRLIPQTEQSGLDAVSQIFNRFIHGMDSEVSVHGASAGPSGAVWLNDAITSLIVTTTLPNQGKLDIIKSISLNELDLRFSTDTAFGPPTSTNDASAAFTIPFAFPIDVVALSQNITVGAGGTNFAQLVVPKGPSQTDVSTRIIHLTFADVPFAVFGDQHGAFEQFLAATATSATETMSLSGAADTDAQTAVGLLSLTDIEFSVSTSIAGLQGLKTKPVQLVSELDVNHGFPNYLLIKVNASIFNPSNITLGAGDVAFGLVFNGATIGSSDIANIVIVPGNGTYPIDVHYAPQGSAVPTGQLLLENYLQGVDSATTIQGSTDSTPIQSLQLALSEISLSPVTIPAIHQNLIPSAALTFPTDIVQTGIASTSFTLVNPFTASINLLKLAANVTHANLNIGAINHVDVSSSPIHANGHSTITSPQIPFQFNLDPLTIIGLVVDGAQANGVDLGPLVQLFGIVVNNPNFHPPINTSVATTNSTCSSGTQFDVNGAILSSLQNLAVTLDIQTSTKLDDFATDLAFKQFNVSAKVDRTALYLIGAVAPPIVQTLVTGSNLTFSAANITNLSDGGFDLSLEGALTNIGPLDASISFPEPVTVTWQGSNIAQIALPDLCAAANTGIPNLKTNAHLTITDEAAFTAFATFLLHNPEFTWTISTNALRVTALGTIFNGVSLNKDISFKAFNNLPGVTISNFNLPSDDPAGGIHIETDSAIPSPSQLGIDLGTVGFEAFFNGVDLGPLSGSNLFLAPMATTTEHLSGRLVPQNDQTALDTIGVLFSNFLAGQNQTLNVKGSFVQPSGSSSSVSWLSAAFQTLELNVILPGQIFQIIQSITLDDLEIVMTQASHAFAPPASSQRTVAEFKNPFGFSLQVVQSAQNIIIAGQGVDIAQLVVPTSNTVSGVSTGNIAELDISFSNQTLQSLNNAAFAQFFAAVTDTASVTFELKGSANITGKTTVGNIPISGIPFNVTTSLAGLNGFGGTAGLSNVTVVGSGGAGGNQYILATLTTTLSNPSNISLQTVGIEFPVIYQGTNIGRAAIPTLNLVPGQNVIASEFHYMPANANDTVAQGFLTSFLQTNNALPLTVGKGDSQSSPFASLVLGLEGVQLSTSLQALNSPPIITHVNVQIPLSALVDNLVDVNFDIANSLDTPITIEFVQSSSGVSGTTYALFDQPFTSFTIPAHGTANSGTFGNVLLTQGAIASLGIIPLGMLDVFSAVTTQVGKGGYVAPWLHINQLGVPTAYQLNLFGLNTPLSSGSTSANSTAALSSFLSAATSMAQSASAAASNTSGGGASATSAVSNAASSASAHVMSSLAAKASSAAVNTPSAVTQGSSLSEEVVAY</sequence>
<comment type="caution">
    <text evidence="1">The sequence shown here is derived from an EMBL/GenBank/DDBJ whole genome shotgun (WGS) entry which is preliminary data.</text>
</comment>
<accession>A0ACB8QVI2</accession>
<proteinExistence type="predicted"/>
<dbReference type="Proteomes" id="UP000814128">
    <property type="component" value="Unassembled WGS sequence"/>
</dbReference>
<name>A0ACB8QVI2_9AGAM</name>
<protein>
    <submittedName>
        <fullName evidence="1">Uncharacterized protein</fullName>
    </submittedName>
</protein>
<reference evidence="1" key="1">
    <citation type="submission" date="2021-02" db="EMBL/GenBank/DDBJ databases">
        <authorList>
            <consortium name="DOE Joint Genome Institute"/>
            <person name="Ahrendt S."/>
            <person name="Looney B.P."/>
            <person name="Miyauchi S."/>
            <person name="Morin E."/>
            <person name="Drula E."/>
            <person name="Courty P.E."/>
            <person name="Chicoki N."/>
            <person name="Fauchery L."/>
            <person name="Kohler A."/>
            <person name="Kuo A."/>
            <person name="Labutti K."/>
            <person name="Pangilinan J."/>
            <person name="Lipzen A."/>
            <person name="Riley R."/>
            <person name="Andreopoulos W."/>
            <person name="He G."/>
            <person name="Johnson J."/>
            <person name="Barry K.W."/>
            <person name="Grigoriev I.V."/>
            <person name="Nagy L."/>
            <person name="Hibbett D."/>
            <person name="Henrissat B."/>
            <person name="Matheny P.B."/>
            <person name="Labbe J."/>
            <person name="Martin F."/>
        </authorList>
    </citation>
    <scope>NUCLEOTIDE SEQUENCE</scope>
    <source>
        <strain evidence="1">EC-137</strain>
    </source>
</reference>
<dbReference type="EMBL" id="MU273478">
    <property type="protein sequence ID" value="KAI0035854.1"/>
    <property type="molecule type" value="Genomic_DNA"/>
</dbReference>
<reference evidence="1" key="2">
    <citation type="journal article" date="2022" name="New Phytol.">
        <title>Evolutionary transition to the ectomycorrhizal habit in the genomes of a hyperdiverse lineage of mushroom-forming fungi.</title>
        <authorList>
            <person name="Looney B."/>
            <person name="Miyauchi S."/>
            <person name="Morin E."/>
            <person name="Drula E."/>
            <person name="Courty P.E."/>
            <person name="Kohler A."/>
            <person name="Kuo A."/>
            <person name="LaButti K."/>
            <person name="Pangilinan J."/>
            <person name="Lipzen A."/>
            <person name="Riley R."/>
            <person name="Andreopoulos W."/>
            <person name="He G."/>
            <person name="Johnson J."/>
            <person name="Nolan M."/>
            <person name="Tritt A."/>
            <person name="Barry K.W."/>
            <person name="Grigoriev I.V."/>
            <person name="Nagy L.G."/>
            <person name="Hibbett D."/>
            <person name="Henrissat B."/>
            <person name="Matheny P.B."/>
            <person name="Labbe J."/>
            <person name="Martin F.M."/>
        </authorList>
    </citation>
    <scope>NUCLEOTIDE SEQUENCE</scope>
    <source>
        <strain evidence="1">EC-137</strain>
    </source>
</reference>
<evidence type="ECO:0000313" key="2">
    <source>
        <dbReference type="Proteomes" id="UP000814128"/>
    </source>
</evidence>